<sequence length="110" mass="11355">MPFVNGTGCNALCLDAAGRVSGGTSTSGVNFGTLAGSSLTRHVALPDHGVGLDGIEFLQTLGRTPASGSLLEGTPVQRIPARRNPGSPLWSFPGSVSGSLPFLREMENFR</sequence>
<protein>
    <submittedName>
        <fullName evidence="1">Uncharacterized protein</fullName>
    </submittedName>
</protein>
<gene>
    <name evidence="1" type="ORF">F2Q68_00030828</name>
</gene>
<proteinExistence type="predicted"/>
<dbReference type="EMBL" id="QGKW02002005">
    <property type="protein sequence ID" value="KAF2543135.1"/>
    <property type="molecule type" value="Genomic_DNA"/>
</dbReference>
<dbReference type="AlphaFoldDB" id="A0A8S9GAS4"/>
<name>A0A8S9GAS4_BRACR</name>
<evidence type="ECO:0000313" key="1">
    <source>
        <dbReference type="EMBL" id="KAF2543135.1"/>
    </source>
</evidence>
<dbReference type="Proteomes" id="UP000712281">
    <property type="component" value="Unassembled WGS sequence"/>
</dbReference>
<accession>A0A8S9GAS4</accession>
<comment type="caution">
    <text evidence="1">The sequence shown here is derived from an EMBL/GenBank/DDBJ whole genome shotgun (WGS) entry which is preliminary data.</text>
</comment>
<reference evidence="1" key="1">
    <citation type="submission" date="2019-12" db="EMBL/GenBank/DDBJ databases">
        <title>Genome sequencing and annotation of Brassica cretica.</title>
        <authorList>
            <person name="Studholme D.J."/>
            <person name="Sarris P.F."/>
        </authorList>
    </citation>
    <scope>NUCLEOTIDE SEQUENCE</scope>
    <source>
        <strain evidence="1">PFS-001/15</strain>
        <tissue evidence="1">Leaf</tissue>
    </source>
</reference>
<organism evidence="1 2">
    <name type="scientific">Brassica cretica</name>
    <name type="common">Mustard</name>
    <dbReference type="NCBI Taxonomy" id="69181"/>
    <lineage>
        <taxon>Eukaryota</taxon>
        <taxon>Viridiplantae</taxon>
        <taxon>Streptophyta</taxon>
        <taxon>Embryophyta</taxon>
        <taxon>Tracheophyta</taxon>
        <taxon>Spermatophyta</taxon>
        <taxon>Magnoliopsida</taxon>
        <taxon>eudicotyledons</taxon>
        <taxon>Gunneridae</taxon>
        <taxon>Pentapetalae</taxon>
        <taxon>rosids</taxon>
        <taxon>malvids</taxon>
        <taxon>Brassicales</taxon>
        <taxon>Brassicaceae</taxon>
        <taxon>Brassiceae</taxon>
        <taxon>Brassica</taxon>
    </lineage>
</organism>
<evidence type="ECO:0000313" key="2">
    <source>
        <dbReference type="Proteomes" id="UP000712281"/>
    </source>
</evidence>